<proteinExistence type="predicted"/>
<evidence type="ECO:0000256" key="2">
    <source>
        <dbReference type="ARBA" id="ARBA00023125"/>
    </source>
</evidence>
<dbReference type="PROSITE" id="PS51736">
    <property type="entry name" value="RECOMBINASES_3"/>
    <property type="match status" value="1"/>
</dbReference>
<accession>A0A951PT92</accession>
<dbReference type="InterPro" id="IPR006119">
    <property type="entry name" value="Resolv_N"/>
</dbReference>
<dbReference type="AlphaFoldDB" id="A0A951PT92"/>
<dbReference type="Gene3D" id="3.90.1750.20">
    <property type="entry name" value="Putative Large Serine Recombinase, Chain B, Domain 2"/>
    <property type="match status" value="1"/>
</dbReference>
<comment type="caution">
    <text evidence="7">The sequence shown here is derived from an EMBL/GenBank/DDBJ whole genome shotgun (WGS) entry which is preliminary data.</text>
</comment>
<dbReference type="Proteomes" id="UP000753908">
    <property type="component" value="Unassembled WGS sequence"/>
</dbReference>
<dbReference type="Pfam" id="PF00239">
    <property type="entry name" value="Resolvase"/>
    <property type="match status" value="1"/>
</dbReference>
<dbReference type="SUPFAM" id="SSF53041">
    <property type="entry name" value="Resolvase-like"/>
    <property type="match status" value="1"/>
</dbReference>
<feature type="domain" description="Resolvase/invertase-type recombinase catalytic" evidence="6">
    <location>
        <begin position="3"/>
        <end position="144"/>
    </location>
</feature>
<organism evidence="7 8">
    <name type="scientific">Symplocastrum torsivum CPER-KK1</name>
    <dbReference type="NCBI Taxonomy" id="450513"/>
    <lineage>
        <taxon>Bacteria</taxon>
        <taxon>Bacillati</taxon>
        <taxon>Cyanobacteriota</taxon>
        <taxon>Cyanophyceae</taxon>
        <taxon>Oscillatoriophycideae</taxon>
        <taxon>Oscillatoriales</taxon>
        <taxon>Microcoleaceae</taxon>
        <taxon>Symplocastrum</taxon>
    </lineage>
</organism>
<evidence type="ECO:0000313" key="8">
    <source>
        <dbReference type="Proteomes" id="UP000753908"/>
    </source>
</evidence>
<evidence type="ECO:0000256" key="5">
    <source>
        <dbReference type="PROSITE-ProRule" id="PRU10137"/>
    </source>
</evidence>
<dbReference type="SMART" id="SM00857">
    <property type="entry name" value="Resolvase"/>
    <property type="match status" value="1"/>
</dbReference>
<dbReference type="Pfam" id="PF13408">
    <property type="entry name" value="Zn_ribbon_recom"/>
    <property type="match status" value="1"/>
</dbReference>
<reference evidence="7" key="2">
    <citation type="journal article" date="2022" name="Microbiol. Resour. Announc.">
        <title>Metagenome Sequencing to Explore Phylogenomics of Terrestrial Cyanobacteria.</title>
        <authorList>
            <person name="Ward R.D."/>
            <person name="Stajich J.E."/>
            <person name="Johansen J.R."/>
            <person name="Huntemann M."/>
            <person name="Clum A."/>
            <person name="Foster B."/>
            <person name="Foster B."/>
            <person name="Roux S."/>
            <person name="Palaniappan K."/>
            <person name="Varghese N."/>
            <person name="Mukherjee S."/>
            <person name="Reddy T.B.K."/>
            <person name="Daum C."/>
            <person name="Copeland A."/>
            <person name="Chen I.A."/>
            <person name="Ivanova N.N."/>
            <person name="Kyrpides N.C."/>
            <person name="Shapiro N."/>
            <person name="Eloe-Fadrosh E.A."/>
            <person name="Pietrasiak N."/>
        </authorList>
    </citation>
    <scope>NUCLEOTIDE SEQUENCE</scope>
    <source>
        <strain evidence="7">CPER-KK1</strain>
    </source>
</reference>
<evidence type="ECO:0000256" key="3">
    <source>
        <dbReference type="ARBA" id="ARBA00023172"/>
    </source>
</evidence>
<dbReference type="GO" id="GO:0000150">
    <property type="term" value="F:DNA strand exchange activity"/>
    <property type="evidence" value="ECO:0007669"/>
    <property type="project" value="InterPro"/>
</dbReference>
<feature type="active site" description="O-(5'-phospho-DNA)-serine intermediate" evidence="4 5">
    <location>
        <position position="11"/>
    </location>
</feature>
<evidence type="ECO:0000256" key="4">
    <source>
        <dbReference type="PIRSR" id="PIRSR606118-50"/>
    </source>
</evidence>
<dbReference type="PROSITE" id="PS00397">
    <property type="entry name" value="RECOMBINASES_1"/>
    <property type="match status" value="1"/>
</dbReference>
<dbReference type="PANTHER" id="PTHR30461">
    <property type="entry name" value="DNA-INVERTASE FROM LAMBDOID PROPHAGE"/>
    <property type="match status" value="1"/>
</dbReference>
<dbReference type="NCBIfam" id="NF041201">
    <property type="entry name" value="recomb_XisF"/>
    <property type="match status" value="1"/>
</dbReference>
<dbReference type="GO" id="GO:0003677">
    <property type="term" value="F:DNA binding"/>
    <property type="evidence" value="ECO:0007669"/>
    <property type="project" value="UniProtKB-KW"/>
</dbReference>
<dbReference type="PANTHER" id="PTHR30461:SF2">
    <property type="entry name" value="SERINE RECOMBINASE PINE-RELATED"/>
    <property type="match status" value="1"/>
</dbReference>
<evidence type="ECO:0000259" key="6">
    <source>
        <dbReference type="PROSITE" id="PS51736"/>
    </source>
</evidence>
<dbReference type="InterPro" id="IPR006118">
    <property type="entry name" value="Recombinase_CS"/>
</dbReference>
<gene>
    <name evidence="7" type="ORF">KME25_29050</name>
</gene>
<dbReference type="Pfam" id="PF07508">
    <property type="entry name" value="Recombinase"/>
    <property type="match status" value="1"/>
</dbReference>
<sequence length="515" mass="59201">MGKICGYARVSTHEQAFDHNAFKQQIHRIEQFGVDKIYQDIESGANPDRPGFNDLLSSVAQGEVDVIVATRWDRLTREPLVYYKIKELLRSSNIKLTLLDQGEVDLNSASGELSADLQATIAQHERRMLRERIQRGFEYRRGNKVAWTRAPWGYVIEDDKYVLDTEPVICLLQDRPQDYLALYNEPNTSTKLIGISKSQIARESVEVFLQLRRTRPVLTHLYLKYGVERKKKGVAKSGDSEAQEIFKKSNKETNLVLSKQVLFWASGANFKVWLENPVLRGHTAYKKFQRKGGKKDPNSWEVHYDTHPDSRLITDEEFQEIQAILKSNSRMIGTPGLAFYLTGLVVCDECGHKCVLKHSADYRYYGCRNSTIGCSNRKCIRTEKLDEAIIHQLFHLAHELSTRTNECKEDLLEASKLTLLKQQLEGLDKLLEISPTPHLKQAKYGLIKEIEGQSLQVEQKKFVQETAQQMISRPEAKKKSFWYTLNLKEREIIYDKFVSKVSILNGEVVSVDLTI</sequence>
<protein>
    <submittedName>
        <fullName evidence="7">Recombinase family protein</fullName>
    </submittedName>
</protein>
<dbReference type="Gene3D" id="3.40.50.1390">
    <property type="entry name" value="Resolvase, N-terminal catalytic domain"/>
    <property type="match status" value="1"/>
</dbReference>
<dbReference type="InterPro" id="IPR025827">
    <property type="entry name" value="Zn_ribbon_recom_dom"/>
</dbReference>
<dbReference type="InterPro" id="IPR038109">
    <property type="entry name" value="DNA_bind_recomb_sf"/>
</dbReference>
<evidence type="ECO:0000256" key="1">
    <source>
        <dbReference type="ARBA" id="ARBA00022908"/>
    </source>
</evidence>
<keyword evidence="3" id="KW-0233">DNA recombination</keyword>
<name>A0A951PT92_9CYAN</name>
<keyword evidence="2" id="KW-0238">DNA-binding</keyword>
<dbReference type="CDD" id="cd03768">
    <property type="entry name" value="SR_ResInv"/>
    <property type="match status" value="1"/>
</dbReference>
<keyword evidence="1" id="KW-0229">DNA integration</keyword>
<dbReference type="EMBL" id="JAHHIF010000062">
    <property type="protein sequence ID" value="MBW4548454.1"/>
    <property type="molecule type" value="Genomic_DNA"/>
</dbReference>
<dbReference type="InterPro" id="IPR036162">
    <property type="entry name" value="Resolvase-like_N_sf"/>
</dbReference>
<dbReference type="GO" id="GO:0015074">
    <property type="term" value="P:DNA integration"/>
    <property type="evidence" value="ECO:0007669"/>
    <property type="project" value="UniProtKB-KW"/>
</dbReference>
<reference evidence="7" key="1">
    <citation type="submission" date="2021-05" db="EMBL/GenBank/DDBJ databases">
        <authorList>
            <person name="Pietrasiak N."/>
            <person name="Ward R."/>
            <person name="Stajich J.E."/>
            <person name="Kurbessoian T."/>
        </authorList>
    </citation>
    <scope>NUCLEOTIDE SEQUENCE</scope>
    <source>
        <strain evidence="7">CPER-KK1</strain>
    </source>
</reference>
<evidence type="ECO:0000313" key="7">
    <source>
        <dbReference type="EMBL" id="MBW4548454.1"/>
    </source>
</evidence>
<dbReference type="InterPro" id="IPR050639">
    <property type="entry name" value="SSR_resolvase"/>
</dbReference>
<dbReference type="InterPro" id="IPR011109">
    <property type="entry name" value="DNA_bind_recombinase_dom"/>
</dbReference>